<dbReference type="SUPFAM" id="SSF57625">
    <property type="entry name" value="Invertebrate chitin-binding proteins"/>
    <property type="match status" value="1"/>
</dbReference>
<evidence type="ECO:0000313" key="6">
    <source>
        <dbReference type="Proteomes" id="UP000070412"/>
    </source>
</evidence>
<feature type="region of interest" description="Disordered" evidence="1">
    <location>
        <begin position="693"/>
        <end position="713"/>
    </location>
</feature>
<name>A0A834R648_SARSC</name>
<dbReference type="OrthoDB" id="504708at2759"/>
<evidence type="ECO:0000313" key="4">
    <source>
        <dbReference type="EMBL" id="KAF7491230.1"/>
    </source>
</evidence>
<dbReference type="SMART" id="SM00494">
    <property type="entry name" value="ChtBD2"/>
    <property type="match status" value="1"/>
</dbReference>
<feature type="compositionally biased region" description="Low complexity" evidence="1">
    <location>
        <begin position="315"/>
        <end position="346"/>
    </location>
</feature>
<keyword evidence="6" id="KW-1185">Reference proteome</keyword>
<feature type="region of interest" description="Disordered" evidence="1">
    <location>
        <begin position="314"/>
        <end position="361"/>
    </location>
</feature>
<dbReference type="Gene3D" id="2.170.140.10">
    <property type="entry name" value="Chitin binding domain"/>
    <property type="match status" value="1"/>
</dbReference>
<keyword evidence="2" id="KW-1133">Transmembrane helix</keyword>
<dbReference type="Proteomes" id="UP000070412">
    <property type="component" value="Unassembled WGS sequence"/>
</dbReference>
<evidence type="ECO:0000259" key="3">
    <source>
        <dbReference type="PROSITE" id="PS50940"/>
    </source>
</evidence>
<sequence length="1423" mass="161165">MTNTKHFDETIENVNNRSIRNRPSSIVASFRNNRRRILHHKSNQNRIDCFRDRRKFFIKQENCFCDIVSSINSSNSSSSSSLLLLFLSASLKIVALNFVKKSSKISEKTTIMMMIIVTMFLQLSLMFGTIFAIDSSQSTQTLAVSRNFRCPEQFGYYADEYNCSKYFVCVFGEALHESCTGGLRFSSELQTCDWPRNVVCLYEDTEYDDTSDDEFNSTPDTRLPKQFGSGMIVETSTKLTTTTSTSTTTTTTTSTSTTTTTTPKPPSLLSHSVPLNIGYPHLPLNYAKAFVVVHKSNQNDSLLLPQSQRNRFIPTNTLTNTNNVNDFQLDSIPNSPNRPLSSPPNSVFHHHHQHQHQHHQANEMFRSMSDQPTPNEQAILQESYDKLVKKPQKSSSLNRSNPLKSNERRTNHQTNKVAVSNAHHNQSPSSLLNPLQPHRNQHDEFDLPQSKKISITHNGNNFLDQNEHELHDGSSDDLRDSNRNNLSTMKQKDQSDLEDNFTLVDLKRSRQHHHLNHPQQTQSQQSNRLNLGTIDKSPELRNDPSLNDNVLGTIGRSINGESPSVQSVSVVASTSSKAILPELDFVLKNQIKNDPNGKPIVVTDEQSQLFNPNNRLLIDEILQLTNSFGNEDNSEGKFDDVITAIVDENGAIHLAGSSSPTLLQILSSAANSKNSLFDKQYYDTSSISSIGLDNNPNHLKHQSPPPSSSSSLAKIDDEAEKKFIQSDRLKYQTSPYLHTVHRNLNTHHTSSSSSSSSSASASLPQSDSLMKAKKTNQHVQHHQIAPSQSSKPIDAEVDFLSPGAILVYNKTQHNPKSSYSHANPLDRSQPMPSKQFNQTNVLLEKEPNLIVSSIDEQDDFTVQKNKIRNEFDEMKKSSPNIINHNNHQSSRSNHHNDQLRKQSNPKTTSTDLRNDGFVDDVDETDDDDNDRMGEKDENGFRMMIKIPDSSMGKMRNDFIRITSNNENQTEFDHQTIPRRRFTEGRKNDVISGKNFDQSKNSSQQQQSPQSNPNQRLSNARYLGSHHRSIHMKTINSNDSASNGRSNPINSSQIVSRPPPLFQTPLPFSTATKCNENQCKLPDCFCGGTEIPGGLPVKDVPQLVLISFDDAVNDVNWHIYEELLNSGRSNPNGCPIKATFYVSHEWTDYSQVQTLYSRGHEIASHSITHSFGESYDKLQWYKDIVGQRDILHLYGGVNKADIRGMRAPFLQVGGNKQFEMLHEENFTYDSSMPVFENSPPFWPYTLDYSINHECMIAPCPTKSFPGLWEIGLVMWQDLQGGRCSMGDACSNPPDAKGVYELIMKNFKRHYNSNRAPFGLYYHSAWFNSEHHRSGFIRVIDDLLTYYKDVYFVTKWELIQWIRNPTPFKELYRFNLFGCSRDPNRPPPCLHPNICNVGSNSGSSRFLKTCQPCPKRYPWLDDNGQ</sequence>
<dbReference type="Gene3D" id="3.20.20.370">
    <property type="entry name" value="Glycoside hydrolase/deacetylase"/>
    <property type="match status" value="1"/>
</dbReference>
<feature type="region of interest" description="Disordered" evidence="1">
    <location>
        <begin position="239"/>
        <end position="267"/>
    </location>
</feature>
<feature type="transmembrane region" description="Helical" evidence="2">
    <location>
        <begin position="82"/>
        <end position="99"/>
    </location>
</feature>
<dbReference type="InterPro" id="IPR052740">
    <property type="entry name" value="CE4"/>
</dbReference>
<proteinExistence type="predicted"/>
<reference evidence="4" key="2">
    <citation type="submission" date="2020-01" db="EMBL/GenBank/DDBJ databases">
        <authorList>
            <person name="Korhonen P.K.K."/>
            <person name="Guangxu M.G."/>
            <person name="Wang T.W."/>
            <person name="Stroehlein A.J.S."/>
            <person name="Young N.D."/>
            <person name="Ang C.-S.A."/>
            <person name="Fernando D.W.F."/>
            <person name="Lu H.L."/>
            <person name="Taylor S.T."/>
            <person name="Ehtesham M.E.M."/>
            <person name="Najaraj S.H.N."/>
            <person name="Harsha G.H.G."/>
            <person name="Madugundu A.M."/>
            <person name="Renuse S.R."/>
            <person name="Holt D.H."/>
            <person name="Pandey A.P."/>
            <person name="Papenfuss A.P."/>
            <person name="Gasser R.B.G."/>
            <person name="Fischer K.F."/>
        </authorList>
    </citation>
    <scope>NUCLEOTIDE SEQUENCE</scope>
    <source>
        <strain evidence="4">SSS_KF_BRIS2020</strain>
    </source>
</reference>
<keyword evidence="2" id="KW-0472">Membrane</keyword>
<feature type="compositionally biased region" description="Polar residues" evidence="1">
    <location>
        <begin position="393"/>
        <end position="404"/>
    </location>
</feature>
<organism evidence="4">
    <name type="scientific">Sarcoptes scabiei</name>
    <name type="common">Itch mite</name>
    <name type="synonym">Acarus scabiei</name>
    <dbReference type="NCBI Taxonomy" id="52283"/>
    <lineage>
        <taxon>Eukaryota</taxon>
        <taxon>Metazoa</taxon>
        <taxon>Ecdysozoa</taxon>
        <taxon>Arthropoda</taxon>
        <taxon>Chelicerata</taxon>
        <taxon>Arachnida</taxon>
        <taxon>Acari</taxon>
        <taxon>Acariformes</taxon>
        <taxon>Sarcoptiformes</taxon>
        <taxon>Astigmata</taxon>
        <taxon>Psoroptidia</taxon>
        <taxon>Sarcoptoidea</taxon>
        <taxon>Sarcoptidae</taxon>
        <taxon>Sarcoptinae</taxon>
        <taxon>Sarcoptes</taxon>
    </lineage>
</organism>
<evidence type="ECO:0000313" key="5">
    <source>
        <dbReference type="EnsemblMetazoa" id="KAF7491230.1"/>
    </source>
</evidence>
<feature type="compositionally biased region" description="Basic residues" evidence="1">
    <location>
        <begin position="771"/>
        <end position="781"/>
    </location>
</feature>
<feature type="region of interest" description="Disordered" evidence="1">
    <location>
        <begin position="746"/>
        <end position="793"/>
    </location>
</feature>
<reference evidence="6" key="1">
    <citation type="journal article" date="2020" name="PLoS Negl. Trop. Dis.">
        <title>High-quality nuclear genome for Sarcoptes scabiei-A critical resource for a neglected parasite.</title>
        <authorList>
            <person name="Korhonen P.K."/>
            <person name="Gasser R.B."/>
            <person name="Ma G."/>
            <person name="Wang T."/>
            <person name="Stroehlein A.J."/>
            <person name="Young N.D."/>
            <person name="Ang C.S."/>
            <person name="Fernando D.D."/>
            <person name="Lu H.C."/>
            <person name="Taylor S."/>
            <person name="Reynolds S.L."/>
            <person name="Mofiz E."/>
            <person name="Najaraj S.H."/>
            <person name="Gowda H."/>
            <person name="Madugundu A."/>
            <person name="Renuse S."/>
            <person name="Holt D."/>
            <person name="Pandey A."/>
            <person name="Papenfuss A.T."/>
            <person name="Fischer K."/>
        </authorList>
    </citation>
    <scope>NUCLEOTIDE SEQUENCE [LARGE SCALE GENOMIC DNA]</scope>
</reference>
<feature type="domain" description="Chitin-binding type-2" evidence="3">
    <location>
        <begin position="147"/>
        <end position="202"/>
    </location>
</feature>
<dbReference type="SUPFAM" id="SSF88713">
    <property type="entry name" value="Glycoside hydrolase/deacetylase"/>
    <property type="match status" value="1"/>
</dbReference>
<feature type="compositionally biased region" description="Polar residues" evidence="1">
    <location>
        <begin position="1034"/>
        <end position="1054"/>
    </location>
</feature>
<feature type="compositionally biased region" description="Low complexity" evidence="1">
    <location>
        <begin position="877"/>
        <end position="891"/>
    </location>
</feature>
<feature type="compositionally biased region" description="Polar residues" evidence="1">
    <location>
        <begin position="412"/>
        <end position="433"/>
    </location>
</feature>
<feature type="region of interest" description="Disordered" evidence="1">
    <location>
        <begin position="814"/>
        <end position="833"/>
    </location>
</feature>
<evidence type="ECO:0000256" key="1">
    <source>
        <dbReference type="SAM" id="MobiDB-lite"/>
    </source>
</evidence>
<feature type="transmembrane region" description="Helical" evidence="2">
    <location>
        <begin position="111"/>
        <end position="133"/>
    </location>
</feature>
<dbReference type="GO" id="GO:0005576">
    <property type="term" value="C:extracellular region"/>
    <property type="evidence" value="ECO:0007669"/>
    <property type="project" value="InterPro"/>
</dbReference>
<gene>
    <name evidence="4" type="ORF">SSS_2457</name>
</gene>
<dbReference type="GO" id="GO:0005975">
    <property type="term" value="P:carbohydrate metabolic process"/>
    <property type="evidence" value="ECO:0007669"/>
    <property type="project" value="InterPro"/>
</dbReference>
<feature type="compositionally biased region" description="Basic and acidic residues" evidence="1">
    <location>
        <begin position="970"/>
        <end position="988"/>
    </location>
</feature>
<dbReference type="Pfam" id="PF01607">
    <property type="entry name" value="CBM_14"/>
    <property type="match status" value="1"/>
</dbReference>
<evidence type="ECO:0000256" key="2">
    <source>
        <dbReference type="SAM" id="Phobius"/>
    </source>
</evidence>
<dbReference type="EMBL" id="WVUK01000060">
    <property type="protein sequence ID" value="KAF7491230.1"/>
    <property type="molecule type" value="Genomic_DNA"/>
</dbReference>
<dbReference type="PROSITE" id="PS50940">
    <property type="entry name" value="CHIT_BIND_II"/>
    <property type="match status" value="1"/>
</dbReference>
<dbReference type="PANTHER" id="PTHR45985">
    <property type="match status" value="1"/>
</dbReference>
<feature type="region of interest" description="Disordered" evidence="1">
    <location>
        <begin position="1034"/>
        <end position="1061"/>
    </location>
</feature>
<dbReference type="InterPro" id="IPR002509">
    <property type="entry name" value="NODB_dom"/>
</dbReference>
<feature type="compositionally biased region" description="Basic and acidic residues" evidence="1">
    <location>
        <begin position="465"/>
        <end position="482"/>
    </location>
</feature>
<accession>A0A834R648</accession>
<feature type="compositionally biased region" description="Polar residues" evidence="1">
    <location>
        <begin position="451"/>
        <end position="464"/>
    </location>
</feature>
<feature type="compositionally biased region" description="Low complexity" evidence="1">
    <location>
        <begin position="997"/>
        <end position="1014"/>
    </location>
</feature>
<dbReference type="GO" id="GO:0016810">
    <property type="term" value="F:hydrolase activity, acting on carbon-nitrogen (but not peptide) bonds"/>
    <property type="evidence" value="ECO:0007669"/>
    <property type="project" value="InterPro"/>
</dbReference>
<feature type="region of interest" description="Disordered" evidence="1">
    <location>
        <begin position="873"/>
        <end position="948"/>
    </location>
</feature>
<dbReference type="InterPro" id="IPR036508">
    <property type="entry name" value="Chitin-bd_dom_sf"/>
</dbReference>
<feature type="compositionally biased region" description="Basic residues" evidence="1">
    <location>
        <begin position="348"/>
        <end position="359"/>
    </location>
</feature>
<dbReference type="Pfam" id="PF01522">
    <property type="entry name" value="Polysacc_deac_1"/>
    <property type="match status" value="1"/>
</dbReference>
<protein>
    <recommendedName>
        <fullName evidence="3">Chitin-binding type-2 domain-containing protein</fullName>
    </recommendedName>
</protein>
<dbReference type="EnsemblMetazoa" id="SSS_2457s_mrna">
    <property type="protein sequence ID" value="KAF7491230.1"/>
    <property type="gene ID" value="SSS_2457"/>
</dbReference>
<feature type="compositionally biased region" description="Acidic residues" evidence="1">
    <location>
        <begin position="917"/>
        <end position="929"/>
    </location>
</feature>
<dbReference type="InterPro" id="IPR002557">
    <property type="entry name" value="Chitin-bd_dom"/>
</dbReference>
<feature type="compositionally biased region" description="Polar residues" evidence="1">
    <location>
        <begin position="901"/>
        <end position="911"/>
    </location>
</feature>
<feature type="compositionally biased region" description="Low complexity" evidence="1">
    <location>
        <begin position="750"/>
        <end position="762"/>
    </location>
</feature>
<dbReference type="InterPro" id="IPR011330">
    <property type="entry name" value="Glyco_hydro/deAcase_b/a-brl"/>
</dbReference>
<feature type="region of interest" description="Disordered" evidence="1">
    <location>
        <begin position="388"/>
        <end position="498"/>
    </location>
</feature>
<keyword evidence="2" id="KW-0812">Transmembrane</keyword>
<feature type="region of interest" description="Disordered" evidence="1">
    <location>
        <begin position="962"/>
        <end position="1017"/>
    </location>
</feature>
<feature type="compositionally biased region" description="Basic and acidic residues" evidence="1">
    <location>
        <begin position="930"/>
        <end position="939"/>
    </location>
</feature>
<dbReference type="PANTHER" id="PTHR45985:SF12">
    <property type="entry name" value="CHITIN DEACETYLASE-LIKE 5, ISOFORM B"/>
    <property type="match status" value="1"/>
</dbReference>
<dbReference type="GO" id="GO:0008061">
    <property type="term" value="F:chitin binding"/>
    <property type="evidence" value="ECO:0007669"/>
    <property type="project" value="InterPro"/>
</dbReference>
<reference evidence="5" key="3">
    <citation type="submission" date="2022-06" db="UniProtKB">
        <authorList>
            <consortium name="EnsemblMetazoa"/>
        </authorList>
    </citation>
    <scope>IDENTIFICATION</scope>
</reference>
<dbReference type="CDD" id="cd10975">
    <property type="entry name" value="CE4_CDA_like_2"/>
    <property type="match status" value="1"/>
</dbReference>